<dbReference type="SUPFAM" id="SSF56300">
    <property type="entry name" value="Metallo-dependent phosphatases"/>
    <property type="match status" value="1"/>
</dbReference>
<reference evidence="3 4" key="1">
    <citation type="submission" date="2023-03" db="EMBL/GenBank/DDBJ databases">
        <title>Achromobacter spanius LIG8.</title>
        <authorList>
            <person name="Shrestha S."/>
        </authorList>
    </citation>
    <scope>NUCLEOTIDE SEQUENCE [LARGE SCALE GENOMIC DNA]</scope>
    <source>
        <strain evidence="3 4">LIG8</strain>
    </source>
</reference>
<protein>
    <submittedName>
        <fullName evidence="3">Metallophosphoesterase</fullName>
    </submittedName>
</protein>
<dbReference type="Proteomes" id="UP001214170">
    <property type="component" value="Chromosome"/>
</dbReference>
<dbReference type="PANTHER" id="PTHR31302:SF0">
    <property type="entry name" value="TRANSMEMBRANE PROTEIN WITH METALLOPHOSPHOESTERASE DOMAIN"/>
    <property type="match status" value="1"/>
</dbReference>
<evidence type="ECO:0000259" key="1">
    <source>
        <dbReference type="Pfam" id="PF00149"/>
    </source>
</evidence>
<proteinExistence type="predicted"/>
<dbReference type="Pfam" id="PF19976">
    <property type="entry name" value="GAAD"/>
    <property type="match status" value="1"/>
</dbReference>
<dbReference type="Pfam" id="PF00149">
    <property type="entry name" value="Metallophos"/>
    <property type="match status" value="1"/>
</dbReference>
<dbReference type="InterPro" id="IPR045533">
    <property type="entry name" value="GAAD"/>
</dbReference>
<dbReference type="EMBL" id="CP121261">
    <property type="protein sequence ID" value="WFP07709.1"/>
    <property type="molecule type" value="Genomic_DNA"/>
</dbReference>
<feature type="domain" description="GTPase-associated adaptor" evidence="2">
    <location>
        <begin position="384"/>
        <end position="445"/>
    </location>
</feature>
<dbReference type="PANTHER" id="PTHR31302">
    <property type="entry name" value="TRANSMEMBRANE PROTEIN WITH METALLOPHOSPHOESTERASE DOMAIN-RELATED"/>
    <property type="match status" value="1"/>
</dbReference>
<dbReference type="InterPro" id="IPR051158">
    <property type="entry name" value="Metallophosphoesterase_sf"/>
</dbReference>
<feature type="domain" description="Calcineurin-like phosphoesterase" evidence="1">
    <location>
        <begin position="5"/>
        <end position="245"/>
    </location>
</feature>
<dbReference type="InterPro" id="IPR004843">
    <property type="entry name" value="Calcineurin-like_PHP"/>
</dbReference>
<gene>
    <name evidence="3" type="ORF">P8T11_25955</name>
</gene>
<dbReference type="RefSeq" id="WP_268079385.1">
    <property type="nucleotide sequence ID" value="NZ_CP106885.1"/>
</dbReference>
<dbReference type="Gene3D" id="3.60.21.10">
    <property type="match status" value="1"/>
</dbReference>
<evidence type="ECO:0000313" key="4">
    <source>
        <dbReference type="Proteomes" id="UP001214170"/>
    </source>
</evidence>
<accession>A0ABY8GS79</accession>
<keyword evidence="4" id="KW-1185">Reference proteome</keyword>
<evidence type="ECO:0000313" key="3">
    <source>
        <dbReference type="EMBL" id="WFP07709.1"/>
    </source>
</evidence>
<name>A0ABY8GS79_9BURK</name>
<evidence type="ECO:0000259" key="2">
    <source>
        <dbReference type="Pfam" id="PF19976"/>
    </source>
</evidence>
<organism evidence="3 4">
    <name type="scientific">Achromobacter spanius</name>
    <dbReference type="NCBI Taxonomy" id="217203"/>
    <lineage>
        <taxon>Bacteria</taxon>
        <taxon>Pseudomonadati</taxon>
        <taxon>Pseudomonadota</taxon>
        <taxon>Betaproteobacteria</taxon>
        <taxon>Burkholderiales</taxon>
        <taxon>Alcaligenaceae</taxon>
        <taxon>Achromobacter</taxon>
    </lineage>
</organism>
<dbReference type="InterPro" id="IPR029052">
    <property type="entry name" value="Metallo-depent_PP-like"/>
</dbReference>
<sequence>MPAVFVHVSDIHFGQEKGDAIQTHTDVKAQLISDASSVVRSLSSKVATGILVTGDIVQSGKSDQYHDAGEWLDQLAEAVGCQRYDIQMVPGNHDLDRAKMSHSVESLLPKLRSGDAAEYENILNNDVDRAALFSRFENYARFSEAYNCPLNSHGKFTDKAVELAPHRRIRFVRMNSALLCTGTEKQDCPELFVGARQFAHIPRVAGEENIVLIHHPLSWFKDAGDAKRYIRSRARIFISGHEHNPRVMVESVESGCDFMMLAAGATVPFKSDERYTYTYNVLVFDWDVTHDALRVDIIPRAWNAELTRFDPDEVRLGTREPRYILQSPNFRRAAKLGAELVRGSVQDVDTLVAVEAVTSDDASSAQSCDSKVIDAMISQEPDGYRLLLLRFFRDISALDRLRILIEFGAVPEDLEEPITHSVEREFLDQLIDDGYLEHLNQRIDQTISARGHGGANE</sequence>